<dbReference type="PROSITE" id="PS50157">
    <property type="entry name" value="ZINC_FINGER_C2H2_2"/>
    <property type="match status" value="1"/>
</dbReference>
<sequence length="115" mass="12671">MSVLLCGNNAIDHPQKLLSPADHSLALTETVGNDLSRSALTVHTRTHTGERPHVCEHPDCNKSFSDSSSLARHRKNLITINLPEYYLTGAYIPENGRISANIKHVAKGLFDQLND</sequence>
<dbReference type="GO" id="GO:0000785">
    <property type="term" value="C:chromatin"/>
    <property type="evidence" value="ECO:0007669"/>
    <property type="project" value="TreeGrafter"/>
</dbReference>
<accession>A0A8H7Q201</accession>
<dbReference type="FunFam" id="3.30.160.60:FF:002343">
    <property type="entry name" value="Zinc finger protein 33A"/>
    <property type="match status" value="1"/>
</dbReference>
<dbReference type="GO" id="GO:0000978">
    <property type="term" value="F:RNA polymerase II cis-regulatory region sequence-specific DNA binding"/>
    <property type="evidence" value="ECO:0007669"/>
    <property type="project" value="TreeGrafter"/>
</dbReference>
<keyword evidence="4" id="KW-0862">Zinc</keyword>
<dbReference type="OrthoDB" id="654211at2759"/>
<name>A0A8H7Q201_MORIS</name>
<dbReference type="GO" id="GO:0000981">
    <property type="term" value="F:DNA-binding transcription factor activity, RNA polymerase II-specific"/>
    <property type="evidence" value="ECO:0007669"/>
    <property type="project" value="TreeGrafter"/>
</dbReference>
<dbReference type="SUPFAM" id="SSF57667">
    <property type="entry name" value="beta-beta-alpha zinc fingers"/>
    <property type="match status" value="1"/>
</dbReference>
<feature type="non-terminal residue" evidence="7">
    <location>
        <position position="1"/>
    </location>
</feature>
<dbReference type="Gene3D" id="3.30.160.60">
    <property type="entry name" value="Classic Zinc Finger"/>
    <property type="match status" value="2"/>
</dbReference>
<dbReference type="Proteomes" id="UP000654370">
    <property type="component" value="Unassembled WGS sequence"/>
</dbReference>
<dbReference type="Pfam" id="PF00096">
    <property type="entry name" value="zf-C2H2"/>
    <property type="match status" value="1"/>
</dbReference>
<evidence type="ECO:0000313" key="8">
    <source>
        <dbReference type="Proteomes" id="UP000654370"/>
    </source>
</evidence>
<evidence type="ECO:0000256" key="3">
    <source>
        <dbReference type="ARBA" id="ARBA00022771"/>
    </source>
</evidence>
<keyword evidence="8" id="KW-1185">Reference proteome</keyword>
<evidence type="ECO:0000256" key="5">
    <source>
        <dbReference type="PROSITE-ProRule" id="PRU00042"/>
    </source>
</evidence>
<keyword evidence="3 5" id="KW-0863">Zinc-finger</keyword>
<dbReference type="EMBL" id="JAEPQZ010000003">
    <property type="protein sequence ID" value="KAG2183589.1"/>
    <property type="molecule type" value="Genomic_DNA"/>
</dbReference>
<gene>
    <name evidence="7" type="ORF">INT43_006595</name>
</gene>
<evidence type="ECO:0000259" key="6">
    <source>
        <dbReference type="PROSITE" id="PS50157"/>
    </source>
</evidence>
<dbReference type="InterPro" id="IPR036236">
    <property type="entry name" value="Znf_C2H2_sf"/>
</dbReference>
<dbReference type="GO" id="GO:0008270">
    <property type="term" value="F:zinc ion binding"/>
    <property type="evidence" value="ECO:0007669"/>
    <property type="project" value="UniProtKB-KW"/>
</dbReference>
<proteinExistence type="predicted"/>
<protein>
    <recommendedName>
        <fullName evidence="6">C2H2-type domain-containing protein</fullName>
    </recommendedName>
</protein>
<keyword evidence="2" id="KW-0677">Repeat</keyword>
<reference evidence="7" key="1">
    <citation type="submission" date="2020-12" db="EMBL/GenBank/DDBJ databases">
        <title>Metabolic potential, ecology and presence of endohyphal bacteria is reflected in genomic diversity of Mucoromycotina.</title>
        <authorList>
            <person name="Muszewska A."/>
            <person name="Okrasinska A."/>
            <person name="Steczkiewicz K."/>
            <person name="Drgas O."/>
            <person name="Orlowska M."/>
            <person name="Perlinska-Lenart U."/>
            <person name="Aleksandrzak-Piekarczyk T."/>
            <person name="Szatraj K."/>
            <person name="Zielenkiewicz U."/>
            <person name="Pilsyk S."/>
            <person name="Malc E."/>
            <person name="Mieczkowski P."/>
            <person name="Kruszewska J.S."/>
            <person name="Biernat P."/>
            <person name="Pawlowska J."/>
        </authorList>
    </citation>
    <scope>NUCLEOTIDE SEQUENCE</scope>
    <source>
        <strain evidence="7">WA0000067209</strain>
    </source>
</reference>
<dbReference type="PANTHER" id="PTHR14003:SF22">
    <property type="entry name" value="FINGER DOMAIN PROTEIN, PUTATIVE (AFU_ORTHOLOGUE AFUA_4G11480)-RELATED"/>
    <property type="match status" value="1"/>
</dbReference>
<evidence type="ECO:0000313" key="7">
    <source>
        <dbReference type="EMBL" id="KAG2183589.1"/>
    </source>
</evidence>
<keyword evidence="1" id="KW-0479">Metal-binding</keyword>
<feature type="domain" description="C2H2-type" evidence="6">
    <location>
        <begin position="53"/>
        <end position="83"/>
    </location>
</feature>
<dbReference type="GO" id="GO:0031519">
    <property type="term" value="C:PcG protein complex"/>
    <property type="evidence" value="ECO:0007669"/>
    <property type="project" value="TreeGrafter"/>
</dbReference>
<dbReference type="PANTHER" id="PTHR14003">
    <property type="entry name" value="TRANSCRIPTIONAL REPRESSOR PROTEIN YY"/>
    <property type="match status" value="1"/>
</dbReference>
<evidence type="ECO:0000256" key="4">
    <source>
        <dbReference type="ARBA" id="ARBA00022833"/>
    </source>
</evidence>
<comment type="caution">
    <text evidence="7">The sequence shown here is derived from an EMBL/GenBank/DDBJ whole genome shotgun (WGS) entry which is preliminary data.</text>
</comment>
<evidence type="ECO:0000256" key="1">
    <source>
        <dbReference type="ARBA" id="ARBA00022723"/>
    </source>
</evidence>
<organism evidence="7 8">
    <name type="scientific">Mortierella isabellina</name>
    <name type="common">Filamentous fungus</name>
    <name type="synonym">Umbelopsis isabellina</name>
    <dbReference type="NCBI Taxonomy" id="91625"/>
    <lineage>
        <taxon>Eukaryota</taxon>
        <taxon>Fungi</taxon>
        <taxon>Fungi incertae sedis</taxon>
        <taxon>Mucoromycota</taxon>
        <taxon>Mucoromycotina</taxon>
        <taxon>Umbelopsidomycetes</taxon>
        <taxon>Umbelopsidales</taxon>
        <taxon>Umbelopsidaceae</taxon>
        <taxon>Umbelopsis</taxon>
    </lineage>
</organism>
<dbReference type="GO" id="GO:0005667">
    <property type="term" value="C:transcription regulator complex"/>
    <property type="evidence" value="ECO:0007669"/>
    <property type="project" value="TreeGrafter"/>
</dbReference>
<dbReference type="AlphaFoldDB" id="A0A8H7Q201"/>
<dbReference type="InterPro" id="IPR013087">
    <property type="entry name" value="Znf_C2H2_type"/>
</dbReference>
<evidence type="ECO:0000256" key="2">
    <source>
        <dbReference type="ARBA" id="ARBA00022737"/>
    </source>
</evidence>